<dbReference type="OrthoDB" id="9803968at2"/>
<dbReference type="GO" id="GO:0004467">
    <property type="term" value="F:long-chain fatty acid-CoA ligase activity"/>
    <property type="evidence" value="ECO:0007669"/>
    <property type="project" value="TreeGrafter"/>
</dbReference>
<dbReference type="PANTHER" id="PTHR43272">
    <property type="entry name" value="LONG-CHAIN-FATTY-ACID--COA LIGASE"/>
    <property type="match status" value="1"/>
</dbReference>
<dbReference type="SUPFAM" id="SSF56801">
    <property type="entry name" value="Acetyl-CoA synthetase-like"/>
    <property type="match status" value="1"/>
</dbReference>
<dbReference type="GO" id="GO:0016020">
    <property type="term" value="C:membrane"/>
    <property type="evidence" value="ECO:0007669"/>
    <property type="project" value="TreeGrafter"/>
</dbReference>
<dbReference type="Pfam" id="PF00501">
    <property type="entry name" value="AMP-binding"/>
    <property type="match status" value="1"/>
</dbReference>
<dbReference type="STRING" id="1002526.SAMN05216578_10489"/>
<keyword evidence="1" id="KW-0547">Nucleotide-binding</keyword>
<name>A0A1I6BI11_9GAMM</name>
<evidence type="ECO:0000256" key="1">
    <source>
        <dbReference type="ARBA" id="ARBA00022741"/>
    </source>
</evidence>
<dbReference type="PANTHER" id="PTHR43272:SF33">
    <property type="entry name" value="AMP-BINDING DOMAIN-CONTAINING PROTEIN-RELATED"/>
    <property type="match status" value="1"/>
</dbReference>
<evidence type="ECO:0000259" key="3">
    <source>
        <dbReference type="Pfam" id="PF00501"/>
    </source>
</evidence>
<proteinExistence type="predicted"/>
<gene>
    <name evidence="4" type="ORF">SAMN05216578_10489</name>
</gene>
<protein>
    <submittedName>
        <fullName evidence="4">Long-chain acyl-CoA synthetase (AMP-forming)</fullName>
    </submittedName>
</protein>
<dbReference type="Gene3D" id="3.40.50.12780">
    <property type="entry name" value="N-terminal domain of ligase-like"/>
    <property type="match status" value="1"/>
</dbReference>
<organism evidence="4 5">
    <name type="scientific">Halopseudomonas formosensis</name>
    <dbReference type="NCBI Taxonomy" id="1002526"/>
    <lineage>
        <taxon>Bacteria</taxon>
        <taxon>Pseudomonadati</taxon>
        <taxon>Pseudomonadota</taxon>
        <taxon>Gammaproteobacteria</taxon>
        <taxon>Pseudomonadales</taxon>
        <taxon>Pseudomonadaceae</taxon>
        <taxon>Halopseudomonas</taxon>
    </lineage>
</organism>
<evidence type="ECO:0000256" key="2">
    <source>
        <dbReference type="ARBA" id="ARBA00022840"/>
    </source>
</evidence>
<dbReference type="PROSITE" id="PS00455">
    <property type="entry name" value="AMP_BINDING"/>
    <property type="match status" value="1"/>
</dbReference>
<accession>A0A1I6BI11</accession>
<evidence type="ECO:0000313" key="4">
    <source>
        <dbReference type="EMBL" id="SFQ80592.1"/>
    </source>
</evidence>
<dbReference type="AlphaFoldDB" id="A0A1I6BI11"/>
<evidence type="ECO:0000313" key="5">
    <source>
        <dbReference type="Proteomes" id="UP000242815"/>
    </source>
</evidence>
<dbReference type="Pfam" id="PF23562">
    <property type="entry name" value="AMP-binding_C_3"/>
    <property type="match status" value="1"/>
</dbReference>
<feature type="domain" description="AMP-dependent synthetase/ligase" evidence="3">
    <location>
        <begin position="15"/>
        <end position="390"/>
    </location>
</feature>
<keyword evidence="2" id="KW-0067">ATP-binding</keyword>
<dbReference type="GO" id="GO:0005524">
    <property type="term" value="F:ATP binding"/>
    <property type="evidence" value="ECO:0007669"/>
    <property type="project" value="UniProtKB-KW"/>
</dbReference>
<dbReference type="RefSeq" id="WP_090538513.1">
    <property type="nucleotide sequence ID" value="NZ_FOYD01000004.1"/>
</dbReference>
<dbReference type="Proteomes" id="UP000242815">
    <property type="component" value="Unassembled WGS sequence"/>
</dbReference>
<dbReference type="InterPro" id="IPR020845">
    <property type="entry name" value="AMP-binding_CS"/>
</dbReference>
<reference evidence="4 5" key="1">
    <citation type="submission" date="2016-10" db="EMBL/GenBank/DDBJ databases">
        <authorList>
            <person name="de Groot N.N."/>
        </authorList>
    </citation>
    <scope>NUCLEOTIDE SEQUENCE [LARGE SCALE GENOMIC DNA]</scope>
    <source>
        <strain evidence="4 5">JCM 18415</strain>
    </source>
</reference>
<dbReference type="EMBL" id="FOYD01000004">
    <property type="protein sequence ID" value="SFQ80592.1"/>
    <property type="molecule type" value="Genomic_DNA"/>
</dbReference>
<sequence length="554" mass="63005">MGQESRGVLPVLEDFFRHEREQPDRIYLVQPLAEGRKQELSWAEVGDQVRRFAGWLLQQKLPPRSHIAILSKNCAHWIIADLAIWMAGHVSVPLQPTLSPPALRQIVEHAQTRMVIVGKLDDWQELRSGLPVSLPWVGLPLAPPDPELIPWARLQEESAPLQEAVPRDRGELATIMYSSGTTGLPKGCMLSFDSMYFAAKNYLRLFLTTETDRVLSWLLLSHIAERQFIEMQSLLSGMTVYFAHSRASFIRDIRRARPTLFLGTPATWHQIRQGVQQQMQQRMLNRALVIPLIRKRAALRMLDQTGLNQVRFAVVCGDTTPTQTMDWYHRIGVRLFEIYGLTENCGYSHVGRPGRFRPGWCGLPNPGVECRIDEQGQLLVRSRATMLGYFKNPARTAAVLDADGFLQTGDRGEIDQEGFLRLSGRMTDLFHTSDGRLVVPQPIEQELLTHPLVEYACVVGQGLPQPLALLTLTEQARQLPHHEVERELEALLQRVNREISRHEQLACMVVISDAWHRDAEATTATMLLRRGVIRARYHEFLGDWLVSGSTIVWQ</sequence>
<dbReference type="InterPro" id="IPR042099">
    <property type="entry name" value="ANL_N_sf"/>
</dbReference>
<dbReference type="InterPro" id="IPR000873">
    <property type="entry name" value="AMP-dep_synth/lig_dom"/>
</dbReference>